<feature type="region of interest" description="Disordered" evidence="1">
    <location>
        <begin position="169"/>
        <end position="192"/>
    </location>
</feature>
<keyword evidence="3" id="KW-1185">Reference proteome</keyword>
<dbReference type="NCBIfam" id="TIGR01640">
    <property type="entry name" value="F_box_assoc_1"/>
    <property type="match status" value="1"/>
</dbReference>
<organism evidence="2 3">
    <name type="scientific">Rhododendron griersonianum</name>
    <dbReference type="NCBI Taxonomy" id="479676"/>
    <lineage>
        <taxon>Eukaryota</taxon>
        <taxon>Viridiplantae</taxon>
        <taxon>Streptophyta</taxon>
        <taxon>Embryophyta</taxon>
        <taxon>Tracheophyta</taxon>
        <taxon>Spermatophyta</taxon>
        <taxon>Magnoliopsida</taxon>
        <taxon>eudicotyledons</taxon>
        <taxon>Gunneridae</taxon>
        <taxon>Pentapetalae</taxon>
        <taxon>asterids</taxon>
        <taxon>Ericales</taxon>
        <taxon>Ericaceae</taxon>
        <taxon>Ericoideae</taxon>
        <taxon>Rhodoreae</taxon>
        <taxon>Rhododendron</taxon>
    </lineage>
</organism>
<sequence>MMVTERCRQAYVNGAANWMAFHRGPFRNTILSFNMSEEFFREILVPESITNDGCRMILVVFKESLCLIQQCVYGAEPHCVVWIMKEYGVPTSWSRLFRIDLSGGLRRPLGLRENGEVIFATHDGNLVSCDHQSRRITYLGNSNSTEEEEGKLKEAERLGMLNILESPENPVVSGQKKKKNKNKKEEQEKEGARRISYLAVKETRQNINMFIEVARKEEVEEDGFNFQHCTKIVIVSRAFTPFYTDTYAESLVMLYKLESPENAVVSGQKKKKKKNKKKKKEEEKEQEEAGST</sequence>
<evidence type="ECO:0008006" key="4">
    <source>
        <dbReference type="Google" id="ProtNLM"/>
    </source>
</evidence>
<feature type="compositionally biased region" description="Basic residues" evidence="1">
    <location>
        <begin position="268"/>
        <end position="279"/>
    </location>
</feature>
<accession>A0AAV6JY89</accession>
<feature type="compositionally biased region" description="Basic and acidic residues" evidence="1">
    <location>
        <begin position="183"/>
        <end position="192"/>
    </location>
</feature>
<gene>
    <name evidence="2" type="ORF">RHGRI_017524</name>
</gene>
<evidence type="ECO:0000313" key="2">
    <source>
        <dbReference type="EMBL" id="KAG5545087.1"/>
    </source>
</evidence>
<evidence type="ECO:0000256" key="1">
    <source>
        <dbReference type="SAM" id="MobiDB-lite"/>
    </source>
</evidence>
<dbReference type="InterPro" id="IPR017451">
    <property type="entry name" value="F-box-assoc_interact_dom"/>
</dbReference>
<comment type="caution">
    <text evidence="2">The sequence shown here is derived from an EMBL/GenBank/DDBJ whole genome shotgun (WGS) entry which is preliminary data.</text>
</comment>
<dbReference type="AlphaFoldDB" id="A0AAV6JY89"/>
<dbReference type="Proteomes" id="UP000823749">
    <property type="component" value="Chromosome 6"/>
</dbReference>
<proteinExistence type="predicted"/>
<evidence type="ECO:0000313" key="3">
    <source>
        <dbReference type="Proteomes" id="UP000823749"/>
    </source>
</evidence>
<protein>
    <recommendedName>
        <fullName evidence="4">F-box associated domain-containing protein</fullName>
    </recommendedName>
</protein>
<reference evidence="2 3" key="1">
    <citation type="submission" date="2020-08" db="EMBL/GenBank/DDBJ databases">
        <title>Plant Genome Project.</title>
        <authorList>
            <person name="Zhang R.-G."/>
        </authorList>
    </citation>
    <scope>NUCLEOTIDE SEQUENCE [LARGE SCALE GENOMIC DNA]</scope>
    <source>
        <strain evidence="2">WSP0</strain>
        <tissue evidence="2">Leaf</tissue>
    </source>
</reference>
<feature type="region of interest" description="Disordered" evidence="1">
    <location>
        <begin position="262"/>
        <end position="292"/>
    </location>
</feature>
<dbReference type="EMBL" id="JACTNZ010000006">
    <property type="protein sequence ID" value="KAG5545087.1"/>
    <property type="molecule type" value="Genomic_DNA"/>
</dbReference>
<name>A0AAV6JY89_9ERIC</name>